<name>A0AAD5D0Y9_AMBAR</name>
<evidence type="ECO:0000313" key="2">
    <source>
        <dbReference type="Proteomes" id="UP001206925"/>
    </source>
</evidence>
<gene>
    <name evidence="1" type="ORF">M8C21_031477</name>
</gene>
<dbReference type="EMBL" id="JAMZMK010005750">
    <property type="protein sequence ID" value="KAI7752116.1"/>
    <property type="molecule type" value="Genomic_DNA"/>
</dbReference>
<proteinExistence type="predicted"/>
<organism evidence="1 2">
    <name type="scientific">Ambrosia artemisiifolia</name>
    <name type="common">Common ragweed</name>
    <dbReference type="NCBI Taxonomy" id="4212"/>
    <lineage>
        <taxon>Eukaryota</taxon>
        <taxon>Viridiplantae</taxon>
        <taxon>Streptophyta</taxon>
        <taxon>Embryophyta</taxon>
        <taxon>Tracheophyta</taxon>
        <taxon>Spermatophyta</taxon>
        <taxon>Magnoliopsida</taxon>
        <taxon>eudicotyledons</taxon>
        <taxon>Gunneridae</taxon>
        <taxon>Pentapetalae</taxon>
        <taxon>asterids</taxon>
        <taxon>campanulids</taxon>
        <taxon>Asterales</taxon>
        <taxon>Asteraceae</taxon>
        <taxon>Asteroideae</taxon>
        <taxon>Heliantheae alliance</taxon>
        <taxon>Heliantheae</taxon>
        <taxon>Ambrosia</taxon>
    </lineage>
</organism>
<keyword evidence="2" id="KW-1185">Reference proteome</keyword>
<dbReference type="Proteomes" id="UP001206925">
    <property type="component" value="Unassembled WGS sequence"/>
</dbReference>
<protein>
    <submittedName>
        <fullName evidence="1">Uncharacterized protein</fullName>
    </submittedName>
</protein>
<dbReference type="AlphaFoldDB" id="A0AAD5D0Y9"/>
<accession>A0AAD5D0Y9</accession>
<sequence>MSQALVPAILRNGNKSRSLGITQELKDSVSPGGKVCGTGKQVCGVADLVVKKTATPDAMRKKQEQVTGVSQPSFSLGITQEVKDFVSPGGKVCDTRLEVCGVSELVAKKACVQETQPRNAPQG</sequence>
<reference evidence="1" key="1">
    <citation type="submission" date="2022-06" db="EMBL/GenBank/DDBJ databases">
        <title>Uncovering the hologenomic basis of an extraordinary plant invasion.</title>
        <authorList>
            <person name="Bieker V.C."/>
            <person name="Martin M.D."/>
            <person name="Gilbert T."/>
            <person name="Hodgins K."/>
            <person name="Battlay P."/>
            <person name="Petersen B."/>
            <person name="Wilson J."/>
        </authorList>
    </citation>
    <scope>NUCLEOTIDE SEQUENCE</scope>
    <source>
        <strain evidence="1">AA19_3_7</strain>
        <tissue evidence="1">Leaf</tissue>
    </source>
</reference>
<evidence type="ECO:0000313" key="1">
    <source>
        <dbReference type="EMBL" id="KAI7752116.1"/>
    </source>
</evidence>
<comment type="caution">
    <text evidence="1">The sequence shown here is derived from an EMBL/GenBank/DDBJ whole genome shotgun (WGS) entry which is preliminary data.</text>
</comment>